<organism evidence="1 2">
    <name type="scientific">Meloidogyne incognita</name>
    <name type="common">Southern root-knot nematode worm</name>
    <name type="synonym">Oxyuris incognita</name>
    <dbReference type="NCBI Taxonomy" id="6306"/>
    <lineage>
        <taxon>Eukaryota</taxon>
        <taxon>Metazoa</taxon>
        <taxon>Ecdysozoa</taxon>
        <taxon>Nematoda</taxon>
        <taxon>Chromadorea</taxon>
        <taxon>Rhabditida</taxon>
        <taxon>Tylenchina</taxon>
        <taxon>Tylenchomorpha</taxon>
        <taxon>Tylenchoidea</taxon>
        <taxon>Meloidogynidae</taxon>
        <taxon>Meloidogyninae</taxon>
        <taxon>Meloidogyne</taxon>
        <taxon>Meloidogyne incognita group</taxon>
    </lineage>
</organism>
<name>A0A914LKJ9_MELIC</name>
<dbReference type="WBParaSite" id="Minc3s00605g15009">
    <property type="protein sequence ID" value="Minc3s00605g15009"/>
    <property type="gene ID" value="Minc3s00605g15009"/>
</dbReference>
<sequence length="121" mass="13943">MFEIIKFARIRTSMYQGSCRPDSRNREFCFFRQDPCFVHSGKYTTFKCKTPVLIAINSFLEVIHQTGHFVFLYVTATGRNFIQSSLAFKIEAHSITIAHCVSFMFMTLSIDRVLAVAFPVL</sequence>
<dbReference type="Pfam" id="PF10320">
    <property type="entry name" value="7TM_GPCR_Srsx"/>
    <property type="match status" value="1"/>
</dbReference>
<protein>
    <submittedName>
        <fullName evidence="2">G-protein coupled receptors family 1 profile domain-containing protein</fullName>
    </submittedName>
</protein>
<keyword evidence="1" id="KW-1185">Reference proteome</keyword>
<evidence type="ECO:0000313" key="2">
    <source>
        <dbReference type="WBParaSite" id="Minc3s00605g15009"/>
    </source>
</evidence>
<dbReference type="Proteomes" id="UP000887563">
    <property type="component" value="Unplaced"/>
</dbReference>
<dbReference type="AlphaFoldDB" id="A0A914LKJ9"/>
<evidence type="ECO:0000313" key="1">
    <source>
        <dbReference type="Proteomes" id="UP000887563"/>
    </source>
</evidence>
<dbReference type="InterPro" id="IPR019424">
    <property type="entry name" value="7TM_GPCR_Srsx"/>
</dbReference>
<proteinExistence type="predicted"/>
<reference evidence="2" key="1">
    <citation type="submission" date="2022-11" db="UniProtKB">
        <authorList>
            <consortium name="WormBaseParasite"/>
        </authorList>
    </citation>
    <scope>IDENTIFICATION</scope>
</reference>
<accession>A0A914LKJ9</accession>